<accession>A0A210QCG0</accession>
<comment type="caution">
    <text evidence="2">The sequence shown here is derived from an EMBL/GenBank/DDBJ whole genome shotgun (WGS) entry which is preliminary data.</text>
</comment>
<dbReference type="OrthoDB" id="6156521at2759"/>
<dbReference type="AlphaFoldDB" id="A0A210QCG0"/>
<sequence length="269" mass="31436">MDVIIPSRRSSTDSISDGKSLPFRSKGKQISKDKIWEEMDRKYNLTKRKHTAVNKLKQINKVARTNLECQLNTMKTSFAKRERQMVKEKRAIEEELTLIKVDRKLPPIRNQDPESDLPMSPVARSESDEFVIPVLKCDECRFGISKRRCKNFPCFLPKTYTSIGYQMTSRSYSSLPNYKEMLGYSQGLRPPTRAKQTRITPEQEHEVVNKHKTPRVSVEDRERGLRQLVKEMREKNVKNKPREWAVNYGKPLPRRTILKPILLSSNVVF</sequence>
<organism evidence="2 3">
    <name type="scientific">Mizuhopecten yessoensis</name>
    <name type="common">Japanese scallop</name>
    <name type="synonym">Patinopecten yessoensis</name>
    <dbReference type="NCBI Taxonomy" id="6573"/>
    <lineage>
        <taxon>Eukaryota</taxon>
        <taxon>Metazoa</taxon>
        <taxon>Spiralia</taxon>
        <taxon>Lophotrochozoa</taxon>
        <taxon>Mollusca</taxon>
        <taxon>Bivalvia</taxon>
        <taxon>Autobranchia</taxon>
        <taxon>Pteriomorphia</taxon>
        <taxon>Pectinida</taxon>
        <taxon>Pectinoidea</taxon>
        <taxon>Pectinidae</taxon>
        <taxon>Mizuhopecten</taxon>
    </lineage>
</organism>
<gene>
    <name evidence="2" type="ORF">KP79_PYT09687</name>
</gene>
<evidence type="ECO:0000313" key="3">
    <source>
        <dbReference type="Proteomes" id="UP000242188"/>
    </source>
</evidence>
<name>A0A210QCG0_MIZYE</name>
<dbReference type="EMBL" id="NEDP02004184">
    <property type="protein sequence ID" value="OWF46422.1"/>
    <property type="molecule type" value="Genomic_DNA"/>
</dbReference>
<evidence type="ECO:0000256" key="1">
    <source>
        <dbReference type="SAM" id="MobiDB-lite"/>
    </source>
</evidence>
<keyword evidence="3" id="KW-1185">Reference proteome</keyword>
<dbReference type="Proteomes" id="UP000242188">
    <property type="component" value="Unassembled WGS sequence"/>
</dbReference>
<evidence type="ECO:0000313" key="2">
    <source>
        <dbReference type="EMBL" id="OWF46422.1"/>
    </source>
</evidence>
<proteinExistence type="predicted"/>
<reference evidence="2 3" key="1">
    <citation type="journal article" date="2017" name="Nat. Ecol. Evol.">
        <title>Scallop genome provides insights into evolution of bilaterian karyotype and development.</title>
        <authorList>
            <person name="Wang S."/>
            <person name="Zhang J."/>
            <person name="Jiao W."/>
            <person name="Li J."/>
            <person name="Xun X."/>
            <person name="Sun Y."/>
            <person name="Guo X."/>
            <person name="Huan P."/>
            <person name="Dong B."/>
            <person name="Zhang L."/>
            <person name="Hu X."/>
            <person name="Sun X."/>
            <person name="Wang J."/>
            <person name="Zhao C."/>
            <person name="Wang Y."/>
            <person name="Wang D."/>
            <person name="Huang X."/>
            <person name="Wang R."/>
            <person name="Lv J."/>
            <person name="Li Y."/>
            <person name="Zhang Z."/>
            <person name="Liu B."/>
            <person name="Lu W."/>
            <person name="Hui Y."/>
            <person name="Liang J."/>
            <person name="Zhou Z."/>
            <person name="Hou R."/>
            <person name="Li X."/>
            <person name="Liu Y."/>
            <person name="Li H."/>
            <person name="Ning X."/>
            <person name="Lin Y."/>
            <person name="Zhao L."/>
            <person name="Xing Q."/>
            <person name="Dou J."/>
            <person name="Li Y."/>
            <person name="Mao J."/>
            <person name="Guo H."/>
            <person name="Dou H."/>
            <person name="Li T."/>
            <person name="Mu C."/>
            <person name="Jiang W."/>
            <person name="Fu Q."/>
            <person name="Fu X."/>
            <person name="Miao Y."/>
            <person name="Liu J."/>
            <person name="Yu Q."/>
            <person name="Li R."/>
            <person name="Liao H."/>
            <person name="Li X."/>
            <person name="Kong Y."/>
            <person name="Jiang Z."/>
            <person name="Chourrout D."/>
            <person name="Li R."/>
            <person name="Bao Z."/>
        </authorList>
    </citation>
    <scope>NUCLEOTIDE SEQUENCE [LARGE SCALE GENOMIC DNA]</scope>
    <source>
        <strain evidence="2 3">PY_sf001</strain>
    </source>
</reference>
<feature type="compositionally biased region" description="Polar residues" evidence="1">
    <location>
        <begin position="8"/>
        <end position="17"/>
    </location>
</feature>
<protein>
    <submittedName>
        <fullName evidence="2">Uncharacterized protein</fullName>
    </submittedName>
</protein>
<feature type="region of interest" description="Disordered" evidence="1">
    <location>
        <begin position="1"/>
        <end position="25"/>
    </location>
</feature>